<dbReference type="InterPro" id="IPR036291">
    <property type="entry name" value="NAD(P)-bd_dom_sf"/>
</dbReference>
<dbReference type="EMBL" id="UYSL01020408">
    <property type="protein sequence ID" value="VDL74482.1"/>
    <property type="molecule type" value="Genomic_DNA"/>
</dbReference>
<dbReference type="GO" id="GO:0030148">
    <property type="term" value="P:sphingolipid biosynthetic process"/>
    <property type="evidence" value="ECO:0007669"/>
    <property type="project" value="TreeGrafter"/>
</dbReference>
<keyword evidence="1" id="KW-0812">Transmembrane</keyword>
<reference evidence="4" key="1">
    <citation type="submission" date="2016-04" db="UniProtKB">
        <authorList>
            <consortium name="WormBaseParasite"/>
        </authorList>
    </citation>
    <scope>IDENTIFICATION</scope>
</reference>
<proteinExistence type="predicted"/>
<gene>
    <name evidence="2" type="ORF">NBR_LOCUS10893</name>
</gene>
<evidence type="ECO:0000313" key="2">
    <source>
        <dbReference type="EMBL" id="VDL74482.1"/>
    </source>
</evidence>
<reference evidence="2 3" key="2">
    <citation type="submission" date="2018-11" db="EMBL/GenBank/DDBJ databases">
        <authorList>
            <consortium name="Pathogen Informatics"/>
        </authorList>
    </citation>
    <scope>NUCLEOTIDE SEQUENCE [LARGE SCALE GENOMIC DNA]</scope>
</reference>
<keyword evidence="1" id="KW-1133">Transmembrane helix</keyword>
<dbReference type="OMA" id="RMISYIT"/>
<sequence>MTDSEAHVEENCQQKPCNLDEDCEIAEWSGMVQNRVSRRPVKAMAAIVLRMLMTSKATGSGSVGFLMTKKRSAIKADYVRLTVRIELSDTHPFNATDFELFIIQSVKRVLGTCGPQVQIGDYDELARRGSVIVAGEDAQLVMISPALALVLVAVVIVALIAFLVLYFSLPSRKPFALKGKHAVVTGGSKGIGKQLAVSLLSRGCHVSIVARNEKDLKAACEELQTIADQRGQKQEVRWYSMDLTKGYDEVESVIRKAEKELGPVDVLVNNAGGSVQDYEPNSWVSLPQRSSTFSFRGFADALQMELHPYNVNVSVLYPPNTDTEGFKTELATMPEELELISGTAGLFSPEYVAEQHVISIENGFYSTAIGLDGWMLNILTAGAAPERSMINALTQIMLAGLLRGVMLVYLGYFYGIVKKCYRRRKFEEEDRESRCI</sequence>
<dbReference type="GO" id="GO:0047560">
    <property type="term" value="F:3-dehydrosphinganine reductase activity"/>
    <property type="evidence" value="ECO:0007669"/>
    <property type="project" value="TreeGrafter"/>
</dbReference>
<evidence type="ECO:0000313" key="4">
    <source>
        <dbReference type="WBParaSite" id="NBR_0001089201-mRNA-1"/>
    </source>
</evidence>
<dbReference type="SUPFAM" id="SSF51735">
    <property type="entry name" value="NAD(P)-binding Rossmann-fold domains"/>
    <property type="match status" value="1"/>
</dbReference>
<feature type="transmembrane region" description="Helical" evidence="1">
    <location>
        <begin position="146"/>
        <end position="169"/>
    </location>
</feature>
<dbReference type="GO" id="GO:0006666">
    <property type="term" value="P:3-keto-sphinganine metabolic process"/>
    <property type="evidence" value="ECO:0007669"/>
    <property type="project" value="TreeGrafter"/>
</dbReference>
<keyword evidence="3" id="KW-1185">Reference proteome</keyword>
<dbReference type="InterPro" id="IPR002347">
    <property type="entry name" value="SDR_fam"/>
</dbReference>
<dbReference type="Pfam" id="PF00106">
    <property type="entry name" value="adh_short"/>
    <property type="match status" value="1"/>
</dbReference>
<dbReference type="PANTHER" id="PTHR43550">
    <property type="entry name" value="3-KETODIHYDROSPHINGOSINE REDUCTASE"/>
    <property type="match status" value="1"/>
</dbReference>
<accession>A0A158QZY3</accession>
<dbReference type="WBParaSite" id="NBR_0001089201-mRNA-1">
    <property type="protein sequence ID" value="NBR_0001089201-mRNA-1"/>
    <property type="gene ID" value="NBR_0001089201"/>
</dbReference>
<feature type="transmembrane region" description="Helical" evidence="1">
    <location>
        <begin position="396"/>
        <end position="417"/>
    </location>
</feature>
<dbReference type="Gene3D" id="3.40.50.720">
    <property type="entry name" value="NAD(P)-binding Rossmann-like Domain"/>
    <property type="match status" value="1"/>
</dbReference>
<evidence type="ECO:0000313" key="3">
    <source>
        <dbReference type="Proteomes" id="UP000271162"/>
    </source>
</evidence>
<dbReference type="GO" id="GO:0005789">
    <property type="term" value="C:endoplasmic reticulum membrane"/>
    <property type="evidence" value="ECO:0007669"/>
    <property type="project" value="TreeGrafter"/>
</dbReference>
<protein>
    <submittedName>
        <fullName evidence="4">3-ketodihydrosphingosine reductase (inferred by orthology to a human protein)</fullName>
    </submittedName>
</protein>
<keyword evidence="1" id="KW-0472">Membrane</keyword>
<dbReference type="STRING" id="27835.A0A158QZY3"/>
<evidence type="ECO:0000256" key="1">
    <source>
        <dbReference type="SAM" id="Phobius"/>
    </source>
</evidence>
<dbReference type="PRINTS" id="PR00081">
    <property type="entry name" value="GDHRDH"/>
</dbReference>
<name>A0A158QZY3_NIPBR</name>
<dbReference type="AlphaFoldDB" id="A0A158QZY3"/>
<dbReference type="Proteomes" id="UP000271162">
    <property type="component" value="Unassembled WGS sequence"/>
</dbReference>
<dbReference type="PANTHER" id="PTHR43550:SF3">
    <property type="entry name" value="3-KETODIHYDROSPHINGOSINE REDUCTASE"/>
    <property type="match status" value="1"/>
</dbReference>
<organism evidence="4">
    <name type="scientific">Nippostrongylus brasiliensis</name>
    <name type="common">Rat hookworm</name>
    <dbReference type="NCBI Taxonomy" id="27835"/>
    <lineage>
        <taxon>Eukaryota</taxon>
        <taxon>Metazoa</taxon>
        <taxon>Ecdysozoa</taxon>
        <taxon>Nematoda</taxon>
        <taxon>Chromadorea</taxon>
        <taxon>Rhabditida</taxon>
        <taxon>Rhabditina</taxon>
        <taxon>Rhabditomorpha</taxon>
        <taxon>Strongyloidea</taxon>
        <taxon>Heligmosomidae</taxon>
        <taxon>Nippostrongylus</taxon>
    </lineage>
</organism>